<dbReference type="PRINTS" id="PR00035">
    <property type="entry name" value="HTHGNTR"/>
</dbReference>
<dbReference type="SMART" id="SM00345">
    <property type="entry name" value="HTH_GNTR"/>
    <property type="match status" value="1"/>
</dbReference>
<dbReference type="Proteomes" id="UP000521075">
    <property type="component" value="Unassembled WGS sequence"/>
</dbReference>
<dbReference type="InterPro" id="IPR008920">
    <property type="entry name" value="TF_FadR/GntR_C"/>
</dbReference>
<comment type="caution">
    <text evidence="5">The sequence shown here is derived from an EMBL/GenBank/DDBJ whole genome shotgun (WGS) entry which is preliminary data.</text>
</comment>
<dbReference type="InterPro" id="IPR011711">
    <property type="entry name" value="GntR_C"/>
</dbReference>
<name>A0A853DQZ1_9MICO</name>
<dbReference type="CDD" id="cd07377">
    <property type="entry name" value="WHTH_GntR"/>
    <property type="match status" value="1"/>
</dbReference>
<accession>A0A853DQZ1</accession>
<dbReference type="GO" id="GO:0003700">
    <property type="term" value="F:DNA-binding transcription factor activity"/>
    <property type="evidence" value="ECO:0007669"/>
    <property type="project" value="InterPro"/>
</dbReference>
<evidence type="ECO:0000313" key="5">
    <source>
        <dbReference type="EMBL" id="NYK10958.1"/>
    </source>
</evidence>
<dbReference type="SMART" id="SM00895">
    <property type="entry name" value="FCD"/>
    <property type="match status" value="1"/>
</dbReference>
<organism evidence="5 6">
    <name type="scientific">Leifsonia naganoensis</name>
    <dbReference type="NCBI Taxonomy" id="150025"/>
    <lineage>
        <taxon>Bacteria</taxon>
        <taxon>Bacillati</taxon>
        <taxon>Actinomycetota</taxon>
        <taxon>Actinomycetes</taxon>
        <taxon>Micrococcales</taxon>
        <taxon>Microbacteriaceae</taxon>
        <taxon>Leifsonia</taxon>
    </lineage>
</organism>
<dbReference type="PANTHER" id="PTHR43537:SF24">
    <property type="entry name" value="GLUCONATE OPERON TRANSCRIPTIONAL REPRESSOR"/>
    <property type="match status" value="1"/>
</dbReference>
<dbReference type="InterPro" id="IPR036388">
    <property type="entry name" value="WH-like_DNA-bd_sf"/>
</dbReference>
<dbReference type="SUPFAM" id="SSF48008">
    <property type="entry name" value="GntR ligand-binding domain-like"/>
    <property type="match status" value="1"/>
</dbReference>
<dbReference type="EMBL" id="JACCHJ010000001">
    <property type="protein sequence ID" value="NYK10958.1"/>
    <property type="molecule type" value="Genomic_DNA"/>
</dbReference>
<keyword evidence="1" id="KW-0805">Transcription regulation</keyword>
<reference evidence="5 6" key="1">
    <citation type="submission" date="2020-07" db="EMBL/GenBank/DDBJ databases">
        <title>Sequencing the genomes of 1000 actinobacteria strains.</title>
        <authorList>
            <person name="Klenk H.-P."/>
        </authorList>
    </citation>
    <scope>NUCLEOTIDE SEQUENCE [LARGE SCALE GENOMIC DNA]</scope>
    <source>
        <strain evidence="5 6">DSM 15166</strain>
    </source>
</reference>
<dbReference type="Pfam" id="PF00392">
    <property type="entry name" value="GntR"/>
    <property type="match status" value="1"/>
</dbReference>
<dbReference type="Gene3D" id="1.10.10.10">
    <property type="entry name" value="Winged helix-like DNA-binding domain superfamily/Winged helix DNA-binding domain"/>
    <property type="match status" value="1"/>
</dbReference>
<evidence type="ECO:0000259" key="4">
    <source>
        <dbReference type="PROSITE" id="PS50949"/>
    </source>
</evidence>
<sequence length="206" mass="22291">MIPAAEHAYSHAKRLILSGEAPGGTLLSEAQLGAEIGVSRTPVHEAFLRLAAEGLLTLEPRRGAIVVPMSPREAQNVLDLREAIEATAAARVRDGGGADEVLRSALEEALAEQRTAIATGDVERFVEADQWFHAAVVDASGNDLAGHFYGLLRDRQQRIRHQLFRVRPETLGDSLADHEALLDALRSGGDYPELLRTHIARNQGAL</sequence>
<proteinExistence type="predicted"/>
<evidence type="ECO:0000256" key="3">
    <source>
        <dbReference type="ARBA" id="ARBA00023163"/>
    </source>
</evidence>
<dbReference type="SUPFAM" id="SSF46785">
    <property type="entry name" value="Winged helix' DNA-binding domain"/>
    <property type="match status" value="1"/>
</dbReference>
<dbReference type="GO" id="GO:0003677">
    <property type="term" value="F:DNA binding"/>
    <property type="evidence" value="ECO:0007669"/>
    <property type="project" value="UniProtKB-KW"/>
</dbReference>
<dbReference type="PANTHER" id="PTHR43537">
    <property type="entry name" value="TRANSCRIPTIONAL REGULATOR, GNTR FAMILY"/>
    <property type="match status" value="1"/>
</dbReference>
<protein>
    <submittedName>
        <fullName evidence="5">DNA-binding GntR family transcriptional regulator</fullName>
    </submittedName>
</protein>
<dbReference type="InterPro" id="IPR000524">
    <property type="entry name" value="Tscrpt_reg_HTH_GntR"/>
</dbReference>
<dbReference type="InterPro" id="IPR036390">
    <property type="entry name" value="WH_DNA-bd_sf"/>
</dbReference>
<dbReference type="AlphaFoldDB" id="A0A853DQZ1"/>
<feature type="domain" description="HTH gntR-type" evidence="4">
    <location>
        <begin position="2"/>
        <end position="69"/>
    </location>
</feature>
<keyword evidence="2 5" id="KW-0238">DNA-binding</keyword>
<dbReference type="Gene3D" id="1.20.120.530">
    <property type="entry name" value="GntR ligand-binding domain-like"/>
    <property type="match status" value="1"/>
</dbReference>
<dbReference type="Pfam" id="PF07729">
    <property type="entry name" value="FCD"/>
    <property type="match status" value="1"/>
</dbReference>
<keyword evidence="6" id="KW-1185">Reference proteome</keyword>
<evidence type="ECO:0000256" key="2">
    <source>
        <dbReference type="ARBA" id="ARBA00023125"/>
    </source>
</evidence>
<evidence type="ECO:0000256" key="1">
    <source>
        <dbReference type="ARBA" id="ARBA00023015"/>
    </source>
</evidence>
<dbReference type="RefSeq" id="WP_179701552.1">
    <property type="nucleotide sequence ID" value="NZ_BAAAHA010000001.1"/>
</dbReference>
<gene>
    <name evidence="5" type="ORF">HNR14_002839</name>
</gene>
<dbReference type="PROSITE" id="PS50949">
    <property type="entry name" value="HTH_GNTR"/>
    <property type="match status" value="1"/>
</dbReference>
<evidence type="ECO:0000313" key="6">
    <source>
        <dbReference type="Proteomes" id="UP000521075"/>
    </source>
</evidence>
<keyword evidence="3" id="KW-0804">Transcription</keyword>